<accession>A0ABT3ZJP2</accession>
<keyword evidence="2" id="KW-0436">Ligase</keyword>
<keyword evidence="7" id="KW-1185">Reference proteome</keyword>
<evidence type="ECO:0000313" key="6">
    <source>
        <dbReference type="EMBL" id="MCY0386754.1"/>
    </source>
</evidence>
<dbReference type="Pfam" id="PF00501">
    <property type="entry name" value="AMP-binding"/>
    <property type="match status" value="1"/>
</dbReference>
<dbReference type="EMBL" id="JAPMXC010000001">
    <property type="protein sequence ID" value="MCY0386754.1"/>
    <property type="molecule type" value="Genomic_DNA"/>
</dbReference>
<dbReference type="Gene3D" id="3.40.50.12780">
    <property type="entry name" value="N-terminal domain of ligase-like"/>
    <property type="match status" value="1"/>
</dbReference>
<sequence length="549" mass="59410">MTRTTNLGTMHDVTSVANRTAFFSLNEGDAQGEQGITFAALDDLANRIALRLRADPRDDGFALLPGERVVILAANSIRYIAAILGIMRAGGVVVPVNFKFPRPMTDFVIDDSGARLVFCDGARETAVPAHLPCIVFDAAAGGPGARDFDTVFAPRRDDRGFVATAPAPDDVAMILYTSGSTGTPKGVRLSHASHAWVVDTRLRDTPLHDERVLIAAPLYHMNALALALLSIAARATTVLMPQFDARRYIEAIDRFRCTWLTAVPPMIAMMLREQAALAKADLRCVTVVRMGSAPVSESLLAGIHALLPNARVINAYGTTEGGPVVFARAPDGCATPPLALGVAHPAVDVRLRAEPESARESTDPNPAKADSFTRSADDDAVAATGARQGVLELRSPALMLGYHQRPDLPLPFTEDGYYITGDVFRRDEAGFYYFVGRNDDMFVSGGENIFPGDVERMLETHPAIQQASVVGIDDEIKGTKPVAFVVRSVSDESALSEADVKTHALTHAPAYQHPRHVWFVDSLPLAATHKIDRRALREDAMRRLRAPFT</sequence>
<feature type="domain" description="AMP-dependent synthetase/ligase" evidence="4">
    <location>
        <begin position="17"/>
        <end position="355"/>
    </location>
</feature>
<dbReference type="InterPro" id="IPR042099">
    <property type="entry name" value="ANL_N_sf"/>
</dbReference>
<dbReference type="InterPro" id="IPR020845">
    <property type="entry name" value="AMP-binding_CS"/>
</dbReference>
<dbReference type="Proteomes" id="UP001082899">
    <property type="component" value="Unassembled WGS sequence"/>
</dbReference>
<name>A0ABT3ZJP2_9BURK</name>
<evidence type="ECO:0000313" key="7">
    <source>
        <dbReference type="Proteomes" id="UP001082899"/>
    </source>
</evidence>
<dbReference type="PANTHER" id="PTHR43201:SF5">
    <property type="entry name" value="MEDIUM-CHAIN ACYL-COA LIGASE ACSF2, MITOCHONDRIAL"/>
    <property type="match status" value="1"/>
</dbReference>
<reference evidence="6" key="1">
    <citation type="submission" date="2022-11" db="EMBL/GenBank/DDBJ databases">
        <title>Robbsia betulipollinis sp. nov., isolated from pollen of birch (Betula pendula).</title>
        <authorList>
            <person name="Shi H."/>
            <person name="Ambika Manirajan B."/>
            <person name="Ratering S."/>
            <person name="Geissler-Plaum R."/>
            <person name="Schnell S."/>
        </authorList>
    </citation>
    <scope>NUCLEOTIDE SEQUENCE</scope>
    <source>
        <strain evidence="6">Bb-Pol-6</strain>
    </source>
</reference>
<protein>
    <submittedName>
        <fullName evidence="6">Class I adenylate-forming enzyme family protein</fullName>
    </submittedName>
</protein>
<dbReference type="Pfam" id="PF13193">
    <property type="entry name" value="AMP-binding_C"/>
    <property type="match status" value="1"/>
</dbReference>
<dbReference type="RefSeq" id="WP_267846348.1">
    <property type="nucleotide sequence ID" value="NZ_JAPMXC010000001.1"/>
</dbReference>
<evidence type="ECO:0000259" key="5">
    <source>
        <dbReference type="Pfam" id="PF13193"/>
    </source>
</evidence>
<dbReference type="Gene3D" id="3.30.300.30">
    <property type="match status" value="1"/>
</dbReference>
<evidence type="ECO:0000259" key="4">
    <source>
        <dbReference type="Pfam" id="PF00501"/>
    </source>
</evidence>
<dbReference type="SUPFAM" id="SSF56801">
    <property type="entry name" value="Acetyl-CoA synthetase-like"/>
    <property type="match status" value="1"/>
</dbReference>
<feature type="region of interest" description="Disordered" evidence="3">
    <location>
        <begin position="353"/>
        <end position="379"/>
    </location>
</feature>
<feature type="compositionally biased region" description="Basic and acidic residues" evidence="3">
    <location>
        <begin position="353"/>
        <end position="362"/>
    </location>
</feature>
<proteinExistence type="inferred from homology"/>
<evidence type="ECO:0000256" key="1">
    <source>
        <dbReference type="ARBA" id="ARBA00006432"/>
    </source>
</evidence>
<dbReference type="InterPro" id="IPR000873">
    <property type="entry name" value="AMP-dep_synth/lig_dom"/>
</dbReference>
<evidence type="ECO:0000256" key="2">
    <source>
        <dbReference type="ARBA" id="ARBA00022598"/>
    </source>
</evidence>
<dbReference type="PANTHER" id="PTHR43201">
    <property type="entry name" value="ACYL-COA SYNTHETASE"/>
    <property type="match status" value="1"/>
</dbReference>
<feature type="domain" description="AMP-binding enzyme C-terminal" evidence="5">
    <location>
        <begin position="454"/>
        <end position="530"/>
    </location>
</feature>
<gene>
    <name evidence="6" type="ORF">OVY01_05780</name>
</gene>
<evidence type="ECO:0000256" key="3">
    <source>
        <dbReference type="SAM" id="MobiDB-lite"/>
    </source>
</evidence>
<comment type="caution">
    <text evidence="6">The sequence shown here is derived from an EMBL/GenBank/DDBJ whole genome shotgun (WGS) entry which is preliminary data.</text>
</comment>
<dbReference type="InterPro" id="IPR045851">
    <property type="entry name" value="AMP-bd_C_sf"/>
</dbReference>
<comment type="similarity">
    <text evidence="1">Belongs to the ATP-dependent AMP-binding enzyme family.</text>
</comment>
<dbReference type="PROSITE" id="PS00455">
    <property type="entry name" value="AMP_BINDING"/>
    <property type="match status" value="1"/>
</dbReference>
<dbReference type="InterPro" id="IPR025110">
    <property type="entry name" value="AMP-bd_C"/>
</dbReference>
<organism evidence="6 7">
    <name type="scientific">Robbsia betulipollinis</name>
    <dbReference type="NCBI Taxonomy" id="2981849"/>
    <lineage>
        <taxon>Bacteria</taxon>
        <taxon>Pseudomonadati</taxon>
        <taxon>Pseudomonadota</taxon>
        <taxon>Betaproteobacteria</taxon>
        <taxon>Burkholderiales</taxon>
        <taxon>Burkholderiaceae</taxon>
        <taxon>Robbsia</taxon>
    </lineage>
</organism>